<comment type="caution">
    <text evidence="1">The sequence shown here is derived from an EMBL/GenBank/DDBJ whole genome shotgun (WGS) entry which is preliminary data.</text>
</comment>
<reference evidence="1 2" key="1">
    <citation type="submission" date="2020-08" db="EMBL/GenBank/DDBJ databases">
        <title>Genomic Encyclopedia of Type Strains, Phase IV (KMG-IV): sequencing the most valuable type-strain genomes for metagenomic binning, comparative biology and taxonomic classification.</title>
        <authorList>
            <person name="Goeker M."/>
        </authorList>
    </citation>
    <scope>NUCLEOTIDE SEQUENCE [LARGE SCALE GENOMIC DNA]</scope>
    <source>
        <strain evidence="1 2">DSM 2461</strain>
    </source>
</reference>
<accession>A0A841RFB2</accession>
<name>A0A841RFB2_9SPIO</name>
<gene>
    <name evidence="1" type="ORF">HNR50_003588</name>
</gene>
<dbReference type="Proteomes" id="UP000587760">
    <property type="component" value="Unassembled WGS sequence"/>
</dbReference>
<proteinExistence type="predicted"/>
<dbReference type="AlphaFoldDB" id="A0A841RFB2"/>
<evidence type="ECO:0000313" key="2">
    <source>
        <dbReference type="Proteomes" id="UP000587760"/>
    </source>
</evidence>
<organism evidence="1 2">
    <name type="scientific">Spirochaeta isovalerica</name>
    <dbReference type="NCBI Taxonomy" id="150"/>
    <lineage>
        <taxon>Bacteria</taxon>
        <taxon>Pseudomonadati</taxon>
        <taxon>Spirochaetota</taxon>
        <taxon>Spirochaetia</taxon>
        <taxon>Spirochaetales</taxon>
        <taxon>Spirochaetaceae</taxon>
        <taxon>Spirochaeta</taxon>
    </lineage>
</organism>
<evidence type="ECO:0000313" key="1">
    <source>
        <dbReference type="EMBL" id="MBB6481907.1"/>
    </source>
</evidence>
<protein>
    <submittedName>
        <fullName evidence="1">Uncharacterized protein</fullName>
    </submittedName>
</protein>
<keyword evidence="2" id="KW-1185">Reference proteome</keyword>
<dbReference type="RefSeq" id="WP_184748141.1">
    <property type="nucleotide sequence ID" value="NZ_JACHGJ010000008.1"/>
</dbReference>
<dbReference type="EMBL" id="JACHGJ010000008">
    <property type="protein sequence ID" value="MBB6481907.1"/>
    <property type="molecule type" value="Genomic_DNA"/>
</dbReference>
<sequence length="119" mass="14124">MESPFYRGLKKIKKNHFAGKVNDVEAEIKEMLYRNLNLDDSVCDDIFFRYCSEKENLFDSAEILADIVDLFNRQYDEDTDPLTEEDWIYVRNIVDASAEEMDMDVITYIMRLIVDRGLY</sequence>